<evidence type="ECO:0008006" key="3">
    <source>
        <dbReference type="Google" id="ProtNLM"/>
    </source>
</evidence>
<name>A0A4R1XIX5_ACICA</name>
<dbReference type="PROSITE" id="PS51257">
    <property type="entry name" value="PROKAR_LIPOPROTEIN"/>
    <property type="match status" value="1"/>
</dbReference>
<proteinExistence type="predicted"/>
<dbReference type="Proteomes" id="UP000294963">
    <property type="component" value="Unassembled WGS sequence"/>
</dbReference>
<comment type="caution">
    <text evidence="1">The sequence shown here is derived from an EMBL/GenBank/DDBJ whole genome shotgun (WGS) entry which is preliminary data.</text>
</comment>
<keyword evidence="2" id="KW-1185">Reference proteome</keyword>
<evidence type="ECO:0000313" key="1">
    <source>
        <dbReference type="EMBL" id="TCM62822.1"/>
    </source>
</evidence>
<reference evidence="1 2" key="1">
    <citation type="submission" date="2019-03" db="EMBL/GenBank/DDBJ databases">
        <title>Genomic analyses of the natural microbiome of Caenorhabditis elegans.</title>
        <authorList>
            <person name="Samuel B."/>
        </authorList>
    </citation>
    <scope>NUCLEOTIDE SEQUENCE [LARGE SCALE GENOMIC DNA]</scope>
    <source>
        <strain evidence="1 2">JUb89</strain>
    </source>
</reference>
<dbReference type="OrthoDB" id="6689448at2"/>
<evidence type="ECO:0000313" key="2">
    <source>
        <dbReference type="Proteomes" id="UP000294963"/>
    </source>
</evidence>
<organism evidence="1 2">
    <name type="scientific">Acinetobacter calcoaceticus</name>
    <dbReference type="NCBI Taxonomy" id="471"/>
    <lineage>
        <taxon>Bacteria</taxon>
        <taxon>Pseudomonadati</taxon>
        <taxon>Pseudomonadota</taxon>
        <taxon>Gammaproteobacteria</taxon>
        <taxon>Moraxellales</taxon>
        <taxon>Moraxellaceae</taxon>
        <taxon>Acinetobacter</taxon>
        <taxon>Acinetobacter calcoaceticus/baumannii complex</taxon>
    </lineage>
</organism>
<protein>
    <recommendedName>
        <fullName evidence="3">Lipoprotein</fullName>
    </recommendedName>
</protein>
<dbReference type="EMBL" id="SLVJ01000023">
    <property type="protein sequence ID" value="TCM62822.1"/>
    <property type="molecule type" value="Genomic_DNA"/>
</dbReference>
<dbReference type="AlphaFoldDB" id="A0A4R1XIX5"/>
<gene>
    <name evidence="1" type="ORF">EC844_12368</name>
</gene>
<accession>A0A4R1XIX5</accession>
<sequence length="223" mass="24673">MQFNIKTLTLIIAAISLAGCNSISSKHIKCDDERTTALITQDLQESLNKSLEIKLKQLIKNGAIQDLDPAKLKLSAKSVQFNLVDSRTEYVDPDSPKTKCTIDLTTTIPSDVVKKADDARAKVNYETVAELAVKSNLDLDSNKIKLALEYTVQPTDKGDKVIVKLNNKLAMQNLTADILTSAFLKPQIEKNNIKSMQSEYGYNANEVFENAAVVDAPEYYEGE</sequence>